<evidence type="ECO:0000313" key="3">
    <source>
        <dbReference type="Proteomes" id="UP001152888"/>
    </source>
</evidence>
<name>A0A9P0MB30_ACAOB</name>
<comment type="caution">
    <text evidence="2">The sequence shown here is derived from an EMBL/GenBank/DDBJ whole genome shotgun (WGS) entry which is preliminary data.</text>
</comment>
<proteinExistence type="predicted"/>
<dbReference type="Proteomes" id="UP001152888">
    <property type="component" value="Unassembled WGS sequence"/>
</dbReference>
<sequence>MDGNLPLRFDEIPETRRIQKIHATDKDFETIAQRSYGEVKRDFSDQDDDIRDPDYYNDHDSTSEIENYEGLMEKVCEIFACEPEQGQGFGKLEHLAAPQFNFCPAGAAADRPETRFTW</sequence>
<gene>
    <name evidence="2" type="ORF">ACAOBT_LOCUS32969</name>
</gene>
<evidence type="ECO:0000313" key="2">
    <source>
        <dbReference type="EMBL" id="CAH2012691.1"/>
    </source>
</evidence>
<organism evidence="2 3">
    <name type="scientific">Acanthoscelides obtectus</name>
    <name type="common">Bean weevil</name>
    <name type="synonym">Bruchus obtectus</name>
    <dbReference type="NCBI Taxonomy" id="200917"/>
    <lineage>
        <taxon>Eukaryota</taxon>
        <taxon>Metazoa</taxon>
        <taxon>Ecdysozoa</taxon>
        <taxon>Arthropoda</taxon>
        <taxon>Hexapoda</taxon>
        <taxon>Insecta</taxon>
        <taxon>Pterygota</taxon>
        <taxon>Neoptera</taxon>
        <taxon>Endopterygota</taxon>
        <taxon>Coleoptera</taxon>
        <taxon>Polyphaga</taxon>
        <taxon>Cucujiformia</taxon>
        <taxon>Chrysomeloidea</taxon>
        <taxon>Chrysomelidae</taxon>
        <taxon>Bruchinae</taxon>
        <taxon>Bruchini</taxon>
        <taxon>Acanthoscelides</taxon>
    </lineage>
</organism>
<keyword evidence="3" id="KW-1185">Reference proteome</keyword>
<dbReference type="EMBL" id="CAKOFQ010008211">
    <property type="protein sequence ID" value="CAH2012691.1"/>
    <property type="molecule type" value="Genomic_DNA"/>
</dbReference>
<dbReference type="AlphaFoldDB" id="A0A9P0MB30"/>
<protein>
    <submittedName>
        <fullName evidence="2">Uncharacterized protein</fullName>
    </submittedName>
</protein>
<evidence type="ECO:0000256" key="1">
    <source>
        <dbReference type="SAM" id="MobiDB-lite"/>
    </source>
</evidence>
<accession>A0A9P0MB30</accession>
<feature type="region of interest" description="Disordered" evidence="1">
    <location>
        <begin position="39"/>
        <end position="60"/>
    </location>
</feature>
<reference evidence="2" key="1">
    <citation type="submission" date="2022-03" db="EMBL/GenBank/DDBJ databases">
        <authorList>
            <person name="Sayadi A."/>
        </authorList>
    </citation>
    <scope>NUCLEOTIDE SEQUENCE</scope>
</reference>